<evidence type="ECO:0000313" key="2">
    <source>
        <dbReference type="Proteomes" id="UP000800094"/>
    </source>
</evidence>
<organism evidence="1 2">
    <name type="scientific">Trematosphaeria pertusa</name>
    <dbReference type="NCBI Taxonomy" id="390896"/>
    <lineage>
        <taxon>Eukaryota</taxon>
        <taxon>Fungi</taxon>
        <taxon>Dikarya</taxon>
        <taxon>Ascomycota</taxon>
        <taxon>Pezizomycotina</taxon>
        <taxon>Dothideomycetes</taxon>
        <taxon>Pleosporomycetidae</taxon>
        <taxon>Pleosporales</taxon>
        <taxon>Massarineae</taxon>
        <taxon>Trematosphaeriaceae</taxon>
        <taxon>Trematosphaeria</taxon>
    </lineage>
</organism>
<dbReference type="RefSeq" id="XP_033690861.1">
    <property type="nucleotide sequence ID" value="XM_033832447.1"/>
</dbReference>
<dbReference type="Proteomes" id="UP000800094">
    <property type="component" value="Unassembled WGS sequence"/>
</dbReference>
<accession>A0A6A6J0M1</accession>
<proteinExistence type="predicted"/>
<reference evidence="1" key="1">
    <citation type="journal article" date="2020" name="Stud. Mycol.">
        <title>101 Dothideomycetes genomes: a test case for predicting lifestyles and emergence of pathogens.</title>
        <authorList>
            <person name="Haridas S."/>
            <person name="Albert R."/>
            <person name="Binder M."/>
            <person name="Bloem J."/>
            <person name="Labutti K."/>
            <person name="Salamov A."/>
            <person name="Andreopoulos B."/>
            <person name="Baker S."/>
            <person name="Barry K."/>
            <person name="Bills G."/>
            <person name="Bluhm B."/>
            <person name="Cannon C."/>
            <person name="Castanera R."/>
            <person name="Culley D."/>
            <person name="Daum C."/>
            <person name="Ezra D."/>
            <person name="Gonzalez J."/>
            <person name="Henrissat B."/>
            <person name="Kuo A."/>
            <person name="Liang C."/>
            <person name="Lipzen A."/>
            <person name="Lutzoni F."/>
            <person name="Magnuson J."/>
            <person name="Mondo S."/>
            <person name="Nolan M."/>
            <person name="Ohm R."/>
            <person name="Pangilinan J."/>
            <person name="Park H.-J."/>
            <person name="Ramirez L."/>
            <person name="Alfaro M."/>
            <person name="Sun H."/>
            <person name="Tritt A."/>
            <person name="Yoshinaga Y."/>
            <person name="Zwiers L.-H."/>
            <person name="Turgeon B."/>
            <person name="Goodwin S."/>
            <person name="Spatafora J."/>
            <person name="Crous P."/>
            <person name="Grigoriev I."/>
        </authorList>
    </citation>
    <scope>NUCLEOTIDE SEQUENCE</scope>
    <source>
        <strain evidence="1">CBS 122368</strain>
    </source>
</reference>
<dbReference type="GeneID" id="54585777"/>
<name>A0A6A6J0M1_9PLEO</name>
<gene>
    <name evidence="1" type="ORF">BU26DRAFT_557358</name>
</gene>
<dbReference type="AlphaFoldDB" id="A0A6A6J0M1"/>
<evidence type="ECO:0000313" key="1">
    <source>
        <dbReference type="EMBL" id="KAF2255857.1"/>
    </source>
</evidence>
<keyword evidence="2" id="KW-1185">Reference proteome</keyword>
<sequence length="154" mass="16861">MALHGGAGTLQCDATGWRSVSAACMELIHAHERRVGKTHACWAPGGFDCIRASYVQQIVTAGSDLDRGVQAPLLLHALHEKRCQACFTDASSPAMPLRAPLAQKRLGACRPSRLLPMSTTHAHSSMLIERASRRINHCLALRLQEAYDRVDKRP</sequence>
<protein>
    <submittedName>
        <fullName evidence="1">Uncharacterized protein</fullName>
    </submittedName>
</protein>
<dbReference type="EMBL" id="ML987189">
    <property type="protein sequence ID" value="KAF2255857.1"/>
    <property type="molecule type" value="Genomic_DNA"/>
</dbReference>